<dbReference type="OrthoDB" id="272370at2759"/>
<evidence type="ECO:0000313" key="2">
    <source>
        <dbReference type="Proteomes" id="UP000053097"/>
    </source>
</evidence>
<name>A0A026WP13_OOCBI</name>
<dbReference type="EMBL" id="KK107139">
    <property type="protein sequence ID" value="EZA57683.1"/>
    <property type="molecule type" value="Genomic_DNA"/>
</dbReference>
<proteinExistence type="predicted"/>
<sequence length="75" mass="8208">MESSGDKTMRSEEGFRARANMFFLKPVSAPVRDSKEESPLDSETGLPITPLTIGDTVYRGEGNANIVIALPHVSW</sequence>
<dbReference type="AlphaFoldDB" id="A0A026WP13"/>
<evidence type="ECO:0000313" key="1">
    <source>
        <dbReference type="EMBL" id="EZA57683.1"/>
    </source>
</evidence>
<keyword evidence="2" id="KW-1185">Reference proteome</keyword>
<organism evidence="1 2">
    <name type="scientific">Ooceraea biroi</name>
    <name type="common">Clonal raider ant</name>
    <name type="synonym">Cerapachys biroi</name>
    <dbReference type="NCBI Taxonomy" id="2015173"/>
    <lineage>
        <taxon>Eukaryota</taxon>
        <taxon>Metazoa</taxon>
        <taxon>Ecdysozoa</taxon>
        <taxon>Arthropoda</taxon>
        <taxon>Hexapoda</taxon>
        <taxon>Insecta</taxon>
        <taxon>Pterygota</taxon>
        <taxon>Neoptera</taxon>
        <taxon>Endopterygota</taxon>
        <taxon>Hymenoptera</taxon>
        <taxon>Apocrita</taxon>
        <taxon>Aculeata</taxon>
        <taxon>Formicoidea</taxon>
        <taxon>Formicidae</taxon>
        <taxon>Dorylinae</taxon>
        <taxon>Ooceraea</taxon>
    </lineage>
</organism>
<accession>A0A026WP13</accession>
<reference evidence="1 2" key="1">
    <citation type="journal article" date="2014" name="Curr. Biol.">
        <title>The genome of the clonal raider ant Cerapachys biroi.</title>
        <authorList>
            <person name="Oxley P.R."/>
            <person name="Ji L."/>
            <person name="Fetter-Pruneda I."/>
            <person name="McKenzie S.K."/>
            <person name="Li C."/>
            <person name="Hu H."/>
            <person name="Zhang G."/>
            <person name="Kronauer D.J."/>
        </authorList>
    </citation>
    <scope>NUCLEOTIDE SEQUENCE [LARGE SCALE GENOMIC DNA]</scope>
</reference>
<dbReference type="STRING" id="2015173.A0A026WP13"/>
<dbReference type="Proteomes" id="UP000053097">
    <property type="component" value="Unassembled WGS sequence"/>
</dbReference>
<protein>
    <recommendedName>
        <fullName evidence="3">Inositol-pentakisphosphate 2-kinase</fullName>
    </recommendedName>
</protein>
<evidence type="ECO:0008006" key="3">
    <source>
        <dbReference type="Google" id="ProtNLM"/>
    </source>
</evidence>
<gene>
    <name evidence="1" type="ORF">X777_00783</name>
</gene>